<dbReference type="InterPro" id="IPR015947">
    <property type="entry name" value="PUA-like_sf"/>
</dbReference>
<protein>
    <recommendedName>
        <fullName evidence="1">ASCH domain-containing protein</fullName>
    </recommendedName>
</protein>
<dbReference type="HOGENOM" id="CLU_135561_2_0_2"/>
<reference evidence="2" key="1">
    <citation type="submission" date="2007-02" db="EMBL/GenBank/DDBJ databases">
        <title>Complete sequence of Pyrobaculum calidifontis JCM 11548.</title>
        <authorList>
            <consortium name="US DOE Joint Genome Institute"/>
            <person name="Copeland A."/>
            <person name="Lucas S."/>
            <person name="Lapidus A."/>
            <person name="Barry K."/>
            <person name="Glavina del Rio T."/>
            <person name="Dalin E."/>
            <person name="Tice H."/>
            <person name="Pitluck S."/>
            <person name="Chain P."/>
            <person name="Malfatti S."/>
            <person name="Shin M."/>
            <person name="Vergez L."/>
            <person name="Schmutz J."/>
            <person name="Larimer F."/>
            <person name="Land M."/>
            <person name="Hauser L."/>
            <person name="Kyrpides N."/>
            <person name="Mikhailova N."/>
            <person name="Cozen A.E."/>
            <person name="Fitz-Gibbon S.T."/>
            <person name="House C.H."/>
            <person name="Saltikov C."/>
            <person name="Lowe T.M."/>
            <person name="Richardson P."/>
        </authorList>
    </citation>
    <scope>NUCLEOTIDE SEQUENCE [LARGE SCALE GENOMIC DNA]</scope>
    <source>
        <strain evidence="2">JCM 11548</strain>
    </source>
</reference>
<proteinExistence type="predicted"/>
<dbReference type="EMBL" id="CP000561">
    <property type="protein sequence ID" value="ABO08619.1"/>
    <property type="molecule type" value="Genomic_DNA"/>
</dbReference>
<dbReference type="SMART" id="SM01022">
    <property type="entry name" value="ASCH"/>
    <property type="match status" value="1"/>
</dbReference>
<dbReference type="RefSeq" id="WP_011849877.1">
    <property type="nucleotide sequence ID" value="NC_009073.1"/>
</dbReference>
<dbReference type="SUPFAM" id="SSF88697">
    <property type="entry name" value="PUA domain-like"/>
    <property type="match status" value="1"/>
</dbReference>
<dbReference type="KEGG" id="pcl:Pcal_1194"/>
<sequence length="140" mass="15387">MSIKPKFGWAILHGEKRYELRRLVGRLIEPGDVVYLYLTKPVGAVQGLFEAGVVFLTPVKNLAALLAELGDTGVGEEDLKYVEGARYAMLIEVKNPRQCAKPVPPAEAGLRPPPSYMRIGKREAEALAELCEGARPWAEV</sequence>
<keyword evidence="3" id="KW-1185">Reference proteome</keyword>
<dbReference type="eggNOG" id="arCOG01734">
    <property type="taxonomic scope" value="Archaea"/>
</dbReference>
<organism evidence="2 3">
    <name type="scientific">Pyrobaculum calidifontis (strain DSM 21063 / JCM 11548 / VA1)</name>
    <dbReference type="NCBI Taxonomy" id="410359"/>
    <lineage>
        <taxon>Archaea</taxon>
        <taxon>Thermoproteota</taxon>
        <taxon>Thermoprotei</taxon>
        <taxon>Thermoproteales</taxon>
        <taxon>Thermoproteaceae</taxon>
        <taxon>Pyrobaculum</taxon>
    </lineage>
</organism>
<dbReference type="OrthoDB" id="84651at2157"/>
<accession>A3MVF2</accession>
<name>A3MVF2_PYRCJ</name>
<dbReference type="GeneID" id="4909912"/>
<evidence type="ECO:0000313" key="2">
    <source>
        <dbReference type="EMBL" id="ABO08619.1"/>
    </source>
</evidence>
<feature type="domain" description="ASCH" evidence="1">
    <location>
        <begin position="1"/>
        <end position="97"/>
    </location>
</feature>
<evidence type="ECO:0000313" key="3">
    <source>
        <dbReference type="Proteomes" id="UP000001431"/>
    </source>
</evidence>
<dbReference type="InterPro" id="IPR007374">
    <property type="entry name" value="ASCH_domain"/>
</dbReference>
<dbReference type="Proteomes" id="UP000001431">
    <property type="component" value="Chromosome"/>
</dbReference>
<gene>
    <name evidence="2" type="ordered locus">Pcal_1194</name>
</gene>
<dbReference type="AlphaFoldDB" id="A3MVF2"/>
<evidence type="ECO:0000259" key="1">
    <source>
        <dbReference type="SMART" id="SM01022"/>
    </source>
</evidence>